<dbReference type="AlphaFoldDB" id="A0A381MZZ6"/>
<organism evidence="4">
    <name type="scientific">marine metagenome</name>
    <dbReference type="NCBI Taxonomy" id="408172"/>
    <lineage>
        <taxon>unclassified sequences</taxon>
        <taxon>metagenomes</taxon>
        <taxon>ecological metagenomes</taxon>
    </lineage>
</organism>
<protein>
    <recommendedName>
        <fullName evidence="3">Aldehyde dehydrogenase domain-containing protein</fullName>
    </recommendedName>
</protein>
<dbReference type="InterPro" id="IPR050740">
    <property type="entry name" value="Aldehyde_DH_Superfamily"/>
</dbReference>
<gene>
    <name evidence="4" type="ORF">METZ01_LOCUS774</name>
</gene>
<dbReference type="EMBL" id="UINC01000043">
    <property type="protein sequence ID" value="SUZ47920.1"/>
    <property type="molecule type" value="Genomic_DNA"/>
</dbReference>
<dbReference type="InterPro" id="IPR015590">
    <property type="entry name" value="Aldehyde_DH_dom"/>
</dbReference>
<feature type="domain" description="Aldehyde dehydrogenase" evidence="3">
    <location>
        <begin position="16"/>
        <end position="470"/>
    </location>
</feature>
<dbReference type="InterPro" id="IPR016161">
    <property type="entry name" value="Ald_DH/histidinol_DH"/>
</dbReference>
<keyword evidence="2" id="KW-0560">Oxidoreductase</keyword>
<dbReference type="Gene3D" id="3.40.605.10">
    <property type="entry name" value="Aldehyde Dehydrogenase, Chain A, domain 1"/>
    <property type="match status" value="1"/>
</dbReference>
<dbReference type="PANTHER" id="PTHR43353">
    <property type="entry name" value="SUCCINATE-SEMIALDEHYDE DEHYDROGENASE, MITOCHONDRIAL"/>
    <property type="match status" value="1"/>
</dbReference>
<dbReference type="FunFam" id="3.40.605.10:FF:000007">
    <property type="entry name" value="NAD/NADP-dependent betaine aldehyde dehydrogenase"/>
    <property type="match status" value="1"/>
</dbReference>
<dbReference type="Pfam" id="PF00171">
    <property type="entry name" value="Aldedh"/>
    <property type="match status" value="1"/>
</dbReference>
<dbReference type="GO" id="GO:0009450">
    <property type="term" value="P:gamma-aminobutyric acid catabolic process"/>
    <property type="evidence" value="ECO:0007669"/>
    <property type="project" value="TreeGrafter"/>
</dbReference>
<reference evidence="4" key="1">
    <citation type="submission" date="2018-05" db="EMBL/GenBank/DDBJ databases">
        <authorList>
            <person name="Lanie J.A."/>
            <person name="Ng W.-L."/>
            <person name="Kazmierczak K.M."/>
            <person name="Andrzejewski T.M."/>
            <person name="Davidsen T.M."/>
            <person name="Wayne K.J."/>
            <person name="Tettelin H."/>
            <person name="Glass J.I."/>
            <person name="Rusch D."/>
            <person name="Podicherti R."/>
            <person name="Tsui H.-C.T."/>
            <person name="Winkler M.E."/>
        </authorList>
    </citation>
    <scope>NUCLEOTIDE SEQUENCE</scope>
</reference>
<dbReference type="CDD" id="cd07103">
    <property type="entry name" value="ALDH_F5_SSADH_GabD"/>
    <property type="match status" value="1"/>
</dbReference>
<dbReference type="GO" id="GO:0004777">
    <property type="term" value="F:succinate-semialdehyde dehydrogenase (NAD+) activity"/>
    <property type="evidence" value="ECO:0007669"/>
    <property type="project" value="TreeGrafter"/>
</dbReference>
<evidence type="ECO:0000256" key="2">
    <source>
        <dbReference type="ARBA" id="ARBA00023002"/>
    </source>
</evidence>
<proteinExistence type="inferred from homology"/>
<evidence type="ECO:0000256" key="1">
    <source>
        <dbReference type="ARBA" id="ARBA00009986"/>
    </source>
</evidence>
<dbReference type="Gene3D" id="3.40.309.10">
    <property type="entry name" value="Aldehyde Dehydrogenase, Chain A, domain 2"/>
    <property type="match status" value="1"/>
</dbReference>
<dbReference type="FunFam" id="3.40.309.10:FF:000009">
    <property type="entry name" value="Aldehyde dehydrogenase A"/>
    <property type="match status" value="1"/>
</dbReference>
<evidence type="ECO:0000259" key="3">
    <source>
        <dbReference type="Pfam" id="PF00171"/>
    </source>
</evidence>
<dbReference type="InterPro" id="IPR016163">
    <property type="entry name" value="Ald_DH_C"/>
</dbReference>
<dbReference type="PANTHER" id="PTHR43353:SF5">
    <property type="entry name" value="SUCCINATE-SEMIALDEHYDE DEHYDROGENASE, MITOCHONDRIAL"/>
    <property type="match status" value="1"/>
</dbReference>
<comment type="similarity">
    <text evidence="1">Belongs to the aldehyde dehydrogenase family.</text>
</comment>
<dbReference type="SUPFAM" id="SSF53720">
    <property type="entry name" value="ALDH-like"/>
    <property type="match status" value="1"/>
</dbReference>
<dbReference type="InterPro" id="IPR016162">
    <property type="entry name" value="Ald_DH_N"/>
</dbReference>
<accession>A0A381MZZ6</accession>
<name>A0A381MZZ6_9ZZZZ</name>
<dbReference type="InterPro" id="IPR016160">
    <property type="entry name" value="Ald_DH_CS_CYS"/>
</dbReference>
<dbReference type="PROSITE" id="PS00070">
    <property type="entry name" value="ALDEHYDE_DEHYDR_CYS"/>
    <property type="match status" value="1"/>
</dbReference>
<sequence>MYTKLGLFIGGKWIYEAEKGENVLNPADESILGWLPHATKDNLNDALKSSEIGFDEWKNTNPNKRSRIILKAADILSERISAISKVMTLEQGKPLAESVGEINQSIAILKFNGTNAKLIKDELVADRDNGLKTLIKPHPLGICLCLTAWNFPIALVVRKIAPALAAGCSVIIKPSEETPGTAIEVVKIFQEAGLPKDVINLVFGVPHEISDYLLSRDEVKKLSFTGSVPVGKLLAKKSAETLKRCTLELGGHSPAIIAEDADIEKTLDVLTGFKFRNAGQVCIAPSRFYVHEKIYDKVRDGFLSRLKNILLGNGMNEGVTMGPLSNSRRIEAMQDFVDDAVKNGSNIIHGGNRHKNIGYFWEPTIIENINEGSKIMNQEIFGPILPLFKFNDYDDVIDKANSLNYGLASYVYTTSETLQKKMAQEIIAGGVSINTATPLHPDIPYGGIKESGIGYEGGMDAIYSFIHKKNINII</sequence>
<evidence type="ECO:0000313" key="4">
    <source>
        <dbReference type="EMBL" id="SUZ47920.1"/>
    </source>
</evidence>